<protein>
    <recommendedName>
        <fullName evidence="3">Cyclin</fullName>
    </recommendedName>
</protein>
<organism evidence="1 2">
    <name type="scientific">Exserohilum turcicum (strain 28A)</name>
    <name type="common">Northern leaf blight fungus</name>
    <name type="synonym">Setosphaeria turcica</name>
    <dbReference type="NCBI Taxonomy" id="671987"/>
    <lineage>
        <taxon>Eukaryota</taxon>
        <taxon>Fungi</taxon>
        <taxon>Dikarya</taxon>
        <taxon>Ascomycota</taxon>
        <taxon>Pezizomycotina</taxon>
        <taxon>Dothideomycetes</taxon>
        <taxon>Pleosporomycetidae</taxon>
        <taxon>Pleosporales</taxon>
        <taxon>Pleosporineae</taxon>
        <taxon>Pleosporaceae</taxon>
        <taxon>Exserohilum</taxon>
    </lineage>
</organism>
<accession>R0ILD7</accession>
<dbReference type="AlphaFoldDB" id="R0ILD7"/>
<dbReference type="OrthoDB" id="10250320at2759"/>
<dbReference type="HOGENOM" id="CLU_018149_1_2_1"/>
<proteinExistence type="predicted"/>
<dbReference type="STRING" id="671987.R0ILD7"/>
<name>R0ILD7_EXST2</name>
<keyword evidence="2" id="KW-1185">Reference proteome</keyword>
<dbReference type="GO" id="GO:0005634">
    <property type="term" value="C:nucleus"/>
    <property type="evidence" value="ECO:0007669"/>
    <property type="project" value="TreeGrafter"/>
</dbReference>
<dbReference type="Pfam" id="PF08613">
    <property type="entry name" value="Cyclin"/>
    <property type="match status" value="1"/>
</dbReference>
<dbReference type="InterPro" id="IPR013922">
    <property type="entry name" value="Cyclin_PHO80-like"/>
</dbReference>
<sequence length="153" mass="17307">MAPYLTRLDQLSNLIDHIAEEATKITIRTFAPAPGVEEAYLPCIDEFVLYITIRSYTTVPELLMCLVYLSRFHRCMPLAGVTERPFTTHRVFLAAMMLAHKVHNDDSVNNTCWAECSAIPECGFPGFSNVELNLIEMHFLACLDWDVHISASL</sequence>
<dbReference type="GO" id="GO:0019901">
    <property type="term" value="F:protein kinase binding"/>
    <property type="evidence" value="ECO:0007669"/>
    <property type="project" value="InterPro"/>
</dbReference>
<dbReference type="InterPro" id="IPR036915">
    <property type="entry name" value="Cyclin-like_sf"/>
</dbReference>
<dbReference type="SUPFAM" id="SSF47954">
    <property type="entry name" value="Cyclin-like"/>
    <property type="match status" value="1"/>
</dbReference>
<gene>
    <name evidence="1" type="ORF">SETTUDRAFT_49783</name>
</gene>
<feature type="non-terminal residue" evidence="1">
    <location>
        <position position="153"/>
    </location>
</feature>
<evidence type="ECO:0008006" key="3">
    <source>
        <dbReference type="Google" id="ProtNLM"/>
    </source>
</evidence>
<dbReference type="Proteomes" id="UP000016935">
    <property type="component" value="Unassembled WGS sequence"/>
</dbReference>
<dbReference type="GO" id="GO:0016538">
    <property type="term" value="F:cyclin-dependent protein serine/threonine kinase regulator activity"/>
    <property type="evidence" value="ECO:0007669"/>
    <property type="project" value="TreeGrafter"/>
</dbReference>
<reference evidence="1 2" key="2">
    <citation type="journal article" date="2013" name="PLoS Genet.">
        <title>Comparative genome structure, secondary metabolite, and effector coding capacity across Cochliobolus pathogens.</title>
        <authorList>
            <person name="Condon B.J."/>
            <person name="Leng Y."/>
            <person name="Wu D."/>
            <person name="Bushley K.E."/>
            <person name="Ohm R.A."/>
            <person name="Otillar R."/>
            <person name="Martin J."/>
            <person name="Schackwitz W."/>
            <person name="Grimwood J."/>
            <person name="MohdZainudin N."/>
            <person name="Xue C."/>
            <person name="Wang R."/>
            <person name="Manning V.A."/>
            <person name="Dhillon B."/>
            <person name="Tu Z.J."/>
            <person name="Steffenson B.J."/>
            <person name="Salamov A."/>
            <person name="Sun H."/>
            <person name="Lowry S."/>
            <person name="LaButti K."/>
            <person name="Han J."/>
            <person name="Copeland A."/>
            <person name="Lindquist E."/>
            <person name="Barry K."/>
            <person name="Schmutz J."/>
            <person name="Baker S.E."/>
            <person name="Ciuffetti L.M."/>
            <person name="Grigoriev I.V."/>
            <person name="Zhong S."/>
            <person name="Turgeon B.G."/>
        </authorList>
    </citation>
    <scope>NUCLEOTIDE SEQUENCE [LARGE SCALE GENOMIC DNA]</scope>
    <source>
        <strain evidence="2">28A</strain>
    </source>
</reference>
<reference evidence="1 2" key="1">
    <citation type="journal article" date="2012" name="PLoS Pathog.">
        <title>Diverse lifestyles and strategies of plant pathogenesis encoded in the genomes of eighteen Dothideomycetes fungi.</title>
        <authorList>
            <person name="Ohm R.A."/>
            <person name="Feau N."/>
            <person name="Henrissat B."/>
            <person name="Schoch C.L."/>
            <person name="Horwitz B.A."/>
            <person name="Barry K.W."/>
            <person name="Condon B.J."/>
            <person name="Copeland A.C."/>
            <person name="Dhillon B."/>
            <person name="Glaser F."/>
            <person name="Hesse C.N."/>
            <person name="Kosti I."/>
            <person name="LaButti K."/>
            <person name="Lindquist E.A."/>
            <person name="Lucas S."/>
            <person name="Salamov A.A."/>
            <person name="Bradshaw R.E."/>
            <person name="Ciuffetti L."/>
            <person name="Hamelin R.C."/>
            <person name="Kema G.H.J."/>
            <person name="Lawrence C."/>
            <person name="Scott J.A."/>
            <person name="Spatafora J.W."/>
            <person name="Turgeon B.G."/>
            <person name="de Wit P.J.G.M."/>
            <person name="Zhong S."/>
            <person name="Goodwin S.B."/>
            <person name="Grigoriev I.V."/>
        </authorList>
    </citation>
    <scope>NUCLEOTIDE SEQUENCE [LARGE SCALE GENOMIC DNA]</scope>
    <source>
        <strain evidence="2">28A</strain>
    </source>
</reference>
<dbReference type="RefSeq" id="XP_008026426.1">
    <property type="nucleotide sequence ID" value="XM_008028235.1"/>
</dbReference>
<dbReference type="Gene3D" id="1.10.472.10">
    <property type="entry name" value="Cyclin-like"/>
    <property type="match status" value="1"/>
</dbReference>
<dbReference type="PANTHER" id="PTHR15615:SF10">
    <property type="entry name" value="PHO85 CYCLIN-2-RELATED"/>
    <property type="match status" value="1"/>
</dbReference>
<dbReference type="CDD" id="cd20557">
    <property type="entry name" value="CYCLIN_ScPCL1-like"/>
    <property type="match status" value="1"/>
</dbReference>
<dbReference type="EMBL" id="KB908626">
    <property type="protein sequence ID" value="EOA85885.1"/>
    <property type="molecule type" value="Genomic_DNA"/>
</dbReference>
<dbReference type="eggNOG" id="KOG1674">
    <property type="taxonomic scope" value="Eukaryota"/>
</dbReference>
<dbReference type="GeneID" id="19405175"/>
<dbReference type="GO" id="GO:0000307">
    <property type="term" value="C:cyclin-dependent protein kinase holoenzyme complex"/>
    <property type="evidence" value="ECO:0007669"/>
    <property type="project" value="TreeGrafter"/>
</dbReference>
<evidence type="ECO:0000313" key="1">
    <source>
        <dbReference type="EMBL" id="EOA85885.1"/>
    </source>
</evidence>
<dbReference type="PANTHER" id="PTHR15615">
    <property type="match status" value="1"/>
</dbReference>
<evidence type="ECO:0000313" key="2">
    <source>
        <dbReference type="Proteomes" id="UP000016935"/>
    </source>
</evidence>
<dbReference type="SMR" id="R0ILD7"/>